<dbReference type="GO" id="GO:0003777">
    <property type="term" value="F:microtubule motor activity"/>
    <property type="evidence" value="ECO:0007669"/>
    <property type="project" value="InterPro"/>
</dbReference>
<feature type="region of interest" description="Disordered" evidence="4">
    <location>
        <begin position="630"/>
        <end position="652"/>
    </location>
</feature>
<dbReference type="Pfam" id="PF00225">
    <property type="entry name" value="Kinesin"/>
    <property type="match status" value="1"/>
</dbReference>
<accession>S8CFR3</accession>
<feature type="region of interest" description="Disordered" evidence="4">
    <location>
        <begin position="789"/>
        <end position="810"/>
    </location>
</feature>
<feature type="region of interest" description="Disordered" evidence="4">
    <location>
        <begin position="504"/>
        <end position="527"/>
    </location>
</feature>
<dbReference type="InterPro" id="IPR001752">
    <property type="entry name" value="Kinesin_motor_dom"/>
</dbReference>
<dbReference type="EMBL" id="AUSU01004063">
    <property type="protein sequence ID" value="EPS65745.1"/>
    <property type="molecule type" value="Genomic_DNA"/>
</dbReference>
<keyword evidence="2" id="KW-0067">ATP-binding</keyword>
<evidence type="ECO:0000313" key="6">
    <source>
        <dbReference type="EMBL" id="EPS65745.1"/>
    </source>
</evidence>
<comment type="similarity">
    <text evidence="2">Belongs to the TRAFAC class myosin-kinesin ATPase superfamily. Kinesin family.</text>
</comment>
<protein>
    <recommendedName>
        <fullName evidence="5">Kinesin motor domain-containing protein</fullName>
    </recommendedName>
</protein>
<dbReference type="PROSITE" id="PS50067">
    <property type="entry name" value="KINESIN_MOTOR_2"/>
    <property type="match status" value="1"/>
</dbReference>
<dbReference type="GO" id="GO:0016887">
    <property type="term" value="F:ATP hydrolysis activity"/>
    <property type="evidence" value="ECO:0007669"/>
    <property type="project" value="TreeGrafter"/>
</dbReference>
<proteinExistence type="inferred from homology"/>
<dbReference type="Gene3D" id="3.40.850.10">
    <property type="entry name" value="Kinesin motor domain"/>
    <property type="match status" value="1"/>
</dbReference>
<dbReference type="SMART" id="SM00129">
    <property type="entry name" value="KISc"/>
    <property type="match status" value="1"/>
</dbReference>
<feature type="compositionally biased region" description="Polar residues" evidence="4">
    <location>
        <begin position="791"/>
        <end position="805"/>
    </location>
</feature>
<dbReference type="InterPro" id="IPR027417">
    <property type="entry name" value="P-loop_NTPase"/>
</dbReference>
<dbReference type="GO" id="GO:0007018">
    <property type="term" value="P:microtubule-based movement"/>
    <property type="evidence" value="ECO:0007669"/>
    <property type="project" value="InterPro"/>
</dbReference>
<dbReference type="PANTHER" id="PTHR24115:SF416">
    <property type="entry name" value="KINESIN-LIKE PROTEIN KIN-10A"/>
    <property type="match status" value="1"/>
</dbReference>
<dbReference type="AlphaFoldDB" id="S8CFR3"/>
<dbReference type="SUPFAM" id="SSF52540">
    <property type="entry name" value="P-loop containing nucleoside triphosphate hydrolases"/>
    <property type="match status" value="1"/>
</dbReference>
<keyword evidence="2" id="KW-0547">Nucleotide-binding</keyword>
<gene>
    <name evidence="6" type="ORF">M569_09030</name>
</gene>
<dbReference type="InterPro" id="IPR036961">
    <property type="entry name" value="Kinesin_motor_dom_sf"/>
</dbReference>
<keyword evidence="3" id="KW-0175">Coiled coil</keyword>
<dbReference type="PRINTS" id="PR00380">
    <property type="entry name" value="KINESINHEAVY"/>
</dbReference>
<evidence type="ECO:0000256" key="1">
    <source>
        <dbReference type="ARBA" id="ARBA00023175"/>
    </source>
</evidence>
<evidence type="ECO:0000256" key="4">
    <source>
        <dbReference type="SAM" id="MobiDB-lite"/>
    </source>
</evidence>
<feature type="region of interest" description="Disordered" evidence="4">
    <location>
        <begin position="1"/>
        <end position="23"/>
    </location>
</feature>
<keyword evidence="1 2" id="KW-0505">Motor protein</keyword>
<reference evidence="6 7" key="1">
    <citation type="journal article" date="2013" name="BMC Genomics">
        <title>The miniature genome of a carnivorous plant Genlisea aurea contains a low number of genes and short non-coding sequences.</title>
        <authorList>
            <person name="Leushkin E.V."/>
            <person name="Sutormin R.A."/>
            <person name="Nabieva E.R."/>
            <person name="Penin A.A."/>
            <person name="Kondrashov A.S."/>
            <person name="Logacheva M.D."/>
        </authorList>
    </citation>
    <scope>NUCLEOTIDE SEQUENCE [LARGE SCALE GENOMIC DNA]</scope>
</reference>
<feature type="domain" description="Kinesin motor" evidence="5">
    <location>
        <begin position="41"/>
        <end position="375"/>
    </location>
</feature>
<feature type="coiled-coil region" evidence="3">
    <location>
        <begin position="413"/>
        <end position="442"/>
    </location>
</feature>
<dbReference type="OrthoDB" id="3176171at2759"/>
<comment type="caution">
    <text evidence="6">The sequence shown here is derived from an EMBL/GenBank/DDBJ whole genome shotgun (WGS) entry which is preliminary data.</text>
</comment>
<sequence>MAPTPSKSNFTPSASTKFHQTRTPLAKHRLNFTKENAAEHPVEVITRIRDHPEQNNNNPPTTALQLNADGKSLRLKTEIGSRDFTFDGISASEDQDLDAFYARFVESRISGIKLGQKCTIMMYGPTGSGKSHTMFGCSNRPGLVYNALKDILGEQHNNDELLLLSSGSSSFVHVTVLEIYNEEVFDLLSSTTTTTTTNRGGGFFPKFASKAKLEVVGKKAKNASFISGNEAAKIMKEIQKVEKRRIVKNTNCNERSSRSHCMIIVDVPTVGGQLMLVDMAGSENIEQAGQSGGLEAKMQTAKINQGNVALKRVVESIANGDSHVPFRDSKLTMLLQDSFEDDKTKILMILCASPDPKQLHKTMATFEYGAKAKCIVRGHHNTPVKAEDPSSSSAIILGSRVAALDNFICKLQMENKVKEKERNEAQRELQRKEEEVIMLRTQLSSTAAGGRRRGGIEEEMINLKVNERTLALKAELERKILDCQELANEVERFRRRLEDIESELTGKTSSAEKEEEEEEGGSSSSSSGFMKRLIEVYGDESDMVKSMDLDRSIEMGAAAAAADNGLGSKLATVYEEEDDEEDHHNNNNGEGGEEAIEEKRVIVVTPEPPVVVARETRIRNIFTLCGNYRELAQQNPPPPPGKKILSDNTEEEEEEEEECIINNRYSCCDDNADTTKVESCDDNTINVYVKWEASKDNPGSFIAELKITRDSTLAHLRKLIEIHLQSEQQHHHSSSSSSHAFTFLALGDDPVAVDKETATQTSKVLPACDKQQRGYLACLRGSILQRPPFSPLQNKLDNNNTTSSLTKKKQVDDFSPASTPFITARKYRAKCARSETENEFCVS</sequence>
<dbReference type="Proteomes" id="UP000015453">
    <property type="component" value="Unassembled WGS sequence"/>
</dbReference>
<organism evidence="6 7">
    <name type="scientific">Genlisea aurea</name>
    <dbReference type="NCBI Taxonomy" id="192259"/>
    <lineage>
        <taxon>Eukaryota</taxon>
        <taxon>Viridiplantae</taxon>
        <taxon>Streptophyta</taxon>
        <taxon>Embryophyta</taxon>
        <taxon>Tracheophyta</taxon>
        <taxon>Spermatophyta</taxon>
        <taxon>Magnoliopsida</taxon>
        <taxon>eudicotyledons</taxon>
        <taxon>Gunneridae</taxon>
        <taxon>Pentapetalae</taxon>
        <taxon>asterids</taxon>
        <taxon>lamiids</taxon>
        <taxon>Lamiales</taxon>
        <taxon>Lentibulariaceae</taxon>
        <taxon>Genlisea</taxon>
    </lineage>
</organism>
<dbReference type="PANTHER" id="PTHR24115">
    <property type="entry name" value="KINESIN-RELATED"/>
    <property type="match status" value="1"/>
</dbReference>
<dbReference type="InterPro" id="IPR027640">
    <property type="entry name" value="Kinesin-like_fam"/>
</dbReference>
<dbReference type="GO" id="GO:0005871">
    <property type="term" value="C:kinesin complex"/>
    <property type="evidence" value="ECO:0007669"/>
    <property type="project" value="TreeGrafter"/>
</dbReference>
<evidence type="ECO:0000256" key="3">
    <source>
        <dbReference type="SAM" id="Coils"/>
    </source>
</evidence>
<dbReference type="GO" id="GO:0005524">
    <property type="term" value="F:ATP binding"/>
    <property type="evidence" value="ECO:0007669"/>
    <property type="project" value="UniProtKB-UniRule"/>
</dbReference>
<dbReference type="GO" id="GO:0005874">
    <property type="term" value="C:microtubule"/>
    <property type="evidence" value="ECO:0007669"/>
    <property type="project" value="TreeGrafter"/>
</dbReference>
<keyword evidence="7" id="KW-1185">Reference proteome</keyword>
<evidence type="ECO:0000313" key="7">
    <source>
        <dbReference type="Proteomes" id="UP000015453"/>
    </source>
</evidence>
<feature type="binding site" evidence="2">
    <location>
        <begin position="124"/>
        <end position="131"/>
    </location>
    <ligand>
        <name>ATP</name>
        <dbReference type="ChEBI" id="CHEBI:30616"/>
    </ligand>
</feature>
<name>S8CFR3_9LAMI</name>
<evidence type="ECO:0000256" key="2">
    <source>
        <dbReference type="PROSITE-ProRule" id="PRU00283"/>
    </source>
</evidence>
<dbReference type="GO" id="GO:0008017">
    <property type="term" value="F:microtubule binding"/>
    <property type="evidence" value="ECO:0007669"/>
    <property type="project" value="InterPro"/>
</dbReference>
<feature type="region of interest" description="Disordered" evidence="4">
    <location>
        <begin position="575"/>
        <end position="595"/>
    </location>
</feature>
<evidence type="ECO:0000259" key="5">
    <source>
        <dbReference type="PROSITE" id="PS50067"/>
    </source>
</evidence>